<accession>A0ABQ5KZL5</accession>
<gene>
    <name evidence="2" type="ORF">ADUPG1_009449</name>
</gene>
<evidence type="ECO:0000256" key="1">
    <source>
        <dbReference type="SAM" id="Coils"/>
    </source>
</evidence>
<organism evidence="2 3">
    <name type="scientific">Aduncisulcus paluster</name>
    <dbReference type="NCBI Taxonomy" id="2918883"/>
    <lineage>
        <taxon>Eukaryota</taxon>
        <taxon>Metamonada</taxon>
        <taxon>Carpediemonas-like organisms</taxon>
        <taxon>Aduncisulcus</taxon>
    </lineage>
</organism>
<proteinExistence type="predicted"/>
<keyword evidence="1" id="KW-0175">Coiled coil</keyword>
<keyword evidence="3" id="KW-1185">Reference proteome</keyword>
<protein>
    <submittedName>
        <fullName evidence="2">Uncharacterized protein</fullName>
    </submittedName>
</protein>
<evidence type="ECO:0000313" key="2">
    <source>
        <dbReference type="EMBL" id="GKT36490.1"/>
    </source>
</evidence>
<sequence length="183" mass="20562">MPVFHSDKIQAAPEKSDVMGQIPMTIGSSQNENSEDLKRIIRDQQVQIDELKNGMDKLIEMMKSMVTKQSSKIDEVQEEKAVHAHREEIFSAETSSGDGLADSAPLPPLKPPVHHSPLVFGQMRPQELADPDTVSMYEPAPPKPVSGLLSFDEPPVLNELNDRLSEVFLKYLLVLFVRRLQIY</sequence>
<reference evidence="2" key="1">
    <citation type="submission" date="2022-03" db="EMBL/GenBank/DDBJ databases">
        <title>Draft genome sequence of Aduncisulcus paluster, a free-living microaerophilic Fornicata.</title>
        <authorList>
            <person name="Yuyama I."/>
            <person name="Kume K."/>
            <person name="Tamura T."/>
            <person name="Inagaki Y."/>
            <person name="Hashimoto T."/>
        </authorList>
    </citation>
    <scope>NUCLEOTIDE SEQUENCE</scope>
    <source>
        <strain evidence="2">NY0171</strain>
    </source>
</reference>
<dbReference type="EMBL" id="BQXS01011238">
    <property type="protein sequence ID" value="GKT36490.1"/>
    <property type="molecule type" value="Genomic_DNA"/>
</dbReference>
<evidence type="ECO:0000313" key="3">
    <source>
        <dbReference type="Proteomes" id="UP001057375"/>
    </source>
</evidence>
<comment type="caution">
    <text evidence="2">The sequence shown here is derived from an EMBL/GenBank/DDBJ whole genome shotgun (WGS) entry which is preliminary data.</text>
</comment>
<dbReference type="Proteomes" id="UP001057375">
    <property type="component" value="Unassembled WGS sequence"/>
</dbReference>
<name>A0ABQ5KZL5_9EUKA</name>
<feature type="coiled-coil region" evidence="1">
    <location>
        <begin position="34"/>
        <end position="61"/>
    </location>
</feature>